<evidence type="ECO:0000313" key="2">
    <source>
        <dbReference type="Proteomes" id="UP000270094"/>
    </source>
</evidence>
<dbReference type="Gene3D" id="3.40.33.10">
    <property type="entry name" value="CAP"/>
    <property type="match status" value="1"/>
</dbReference>
<dbReference type="Proteomes" id="UP000270094">
    <property type="component" value="Unassembled WGS sequence"/>
</dbReference>
<accession>A0A3P7J0R3</accession>
<dbReference type="InterPro" id="IPR035940">
    <property type="entry name" value="CAP_sf"/>
</dbReference>
<dbReference type="OrthoDB" id="5874910at2759"/>
<gene>
    <name evidence="1" type="ORF">SVUK_LOCUS5015</name>
</gene>
<evidence type="ECO:0000313" key="1">
    <source>
        <dbReference type="EMBL" id="VDM70017.1"/>
    </source>
</evidence>
<name>A0A3P7J0R3_STRVU</name>
<dbReference type="SUPFAM" id="SSF55797">
    <property type="entry name" value="PR-1-like"/>
    <property type="match status" value="1"/>
</dbReference>
<dbReference type="EMBL" id="UYYB01014407">
    <property type="protein sequence ID" value="VDM70017.1"/>
    <property type="molecule type" value="Genomic_DNA"/>
</dbReference>
<sequence>MLKAINDIRSKVAKGAGENYRGFLPQGSNIYKLEYDCDMEKELQKEVDTLTGAITLDKKYAQNFAK</sequence>
<dbReference type="AlphaFoldDB" id="A0A3P7J0R3"/>
<organism evidence="1 2">
    <name type="scientific">Strongylus vulgaris</name>
    <name type="common">Blood worm</name>
    <dbReference type="NCBI Taxonomy" id="40348"/>
    <lineage>
        <taxon>Eukaryota</taxon>
        <taxon>Metazoa</taxon>
        <taxon>Ecdysozoa</taxon>
        <taxon>Nematoda</taxon>
        <taxon>Chromadorea</taxon>
        <taxon>Rhabditida</taxon>
        <taxon>Rhabditina</taxon>
        <taxon>Rhabditomorpha</taxon>
        <taxon>Strongyloidea</taxon>
        <taxon>Strongylidae</taxon>
        <taxon>Strongylus</taxon>
    </lineage>
</organism>
<protein>
    <submittedName>
        <fullName evidence="1">Uncharacterized protein</fullName>
    </submittedName>
</protein>
<keyword evidence="2" id="KW-1185">Reference proteome</keyword>
<proteinExistence type="predicted"/>
<reference evidence="1 2" key="1">
    <citation type="submission" date="2018-11" db="EMBL/GenBank/DDBJ databases">
        <authorList>
            <consortium name="Pathogen Informatics"/>
        </authorList>
    </citation>
    <scope>NUCLEOTIDE SEQUENCE [LARGE SCALE GENOMIC DNA]</scope>
</reference>